<feature type="chain" id="PRO_5030912359" evidence="5">
    <location>
        <begin position="21"/>
        <end position="155"/>
    </location>
</feature>
<dbReference type="EMBL" id="JACHIG010000003">
    <property type="protein sequence ID" value="MBB5032077.1"/>
    <property type="molecule type" value="Genomic_DNA"/>
</dbReference>
<comment type="caution">
    <text evidence="7">The sequence shown here is derived from an EMBL/GenBank/DDBJ whole genome shotgun (WGS) entry which is preliminary data.</text>
</comment>
<reference evidence="7 8" key="1">
    <citation type="submission" date="2020-08" db="EMBL/GenBank/DDBJ databases">
        <title>Genomic Encyclopedia of Type Strains, Phase IV (KMG-IV): sequencing the most valuable type-strain genomes for metagenomic binning, comparative biology and taxonomic classification.</title>
        <authorList>
            <person name="Goeker M."/>
        </authorList>
    </citation>
    <scope>NUCLEOTIDE SEQUENCE [LARGE SCALE GENOMIC DNA]</scope>
    <source>
        <strain evidence="7 8">DSM 12252</strain>
    </source>
</reference>
<dbReference type="InterPro" id="IPR000923">
    <property type="entry name" value="BlueCu_1"/>
</dbReference>
<name>A0A7W7Y9F4_9BACT</name>
<dbReference type="InterPro" id="IPR050845">
    <property type="entry name" value="Cu-binding_ET"/>
</dbReference>
<dbReference type="CDD" id="cd04233">
    <property type="entry name" value="Auracyanin"/>
    <property type="match status" value="1"/>
</dbReference>
<evidence type="ECO:0000313" key="8">
    <source>
        <dbReference type="Proteomes" id="UP000590740"/>
    </source>
</evidence>
<evidence type="ECO:0000313" key="7">
    <source>
        <dbReference type="EMBL" id="MBB5032077.1"/>
    </source>
</evidence>
<keyword evidence="8" id="KW-1185">Reference proteome</keyword>
<feature type="signal peptide" evidence="5">
    <location>
        <begin position="1"/>
        <end position="20"/>
    </location>
</feature>
<dbReference type="PANTHER" id="PTHR38439">
    <property type="entry name" value="AURACYANIN-B"/>
    <property type="match status" value="1"/>
</dbReference>
<keyword evidence="4" id="KW-0186">Copper</keyword>
<dbReference type="InterPro" id="IPR008972">
    <property type="entry name" value="Cupredoxin"/>
</dbReference>
<evidence type="ECO:0000256" key="1">
    <source>
        <dbReference type="ARBA" id="ARBA00022448"/>
    </source>
</evidence>
<accession>A0A7W7Y9F4</accession>
<keyword evidence="5" id="KW-0732">Signal</keyword>
<dbReference type="PANTHER" id="PTHR38439:SF2">
    <property type="entry name" value="OUTER MEMBRANE PROTEIN H.8"/>
    <property type="match status" value="1"/>
</dbReference>
<protein>
    <submittedName>
        <fullName evidence="7">Azurin</fullName>
    </submittedName>
</protein>
<evidence type="ECO:0000256" key="5">
    <source>
        <dbReference type="SAM" id="SignalP"/>
    </source>
</evidence>
<dbReference type="RefSeq" id="WP_184339019.1">
    <property type="nucleotide sequence ID" value="NZ_JACHIG010000003.1"/>
</dbReference>
<feature type="domain" description="Blue (type 1) copper" evidence="6">
    <location>
        <begin position="29"/>
        <end position="153"/>
    </location>
</feature>
<dbReference type="AlphaFoldDB" id="A0A7W7Y9F4"/>
<dbReference type="InterPro" id="IPR028871">
    <property type="entry name" value="BlueCu_1_BS"/>
</dbReference>
<dbReference type="GO" id="GO:0005507">
    <property type="term" value="F:copper ion binding"/>
    <property type="evidence" value="ECO:0007669"/>
    <property type="project" value="InterPro"/>
</dbReference>
<organism evidence="7 8">
    <name type="scientific">Prosthecobacter vanneervenii</name>
    <dbReference type="NCBI Taxonomy" id="48466"/>
    <lineage>
        <taxon>Bacteria</taxon>
        <taxon>Pseudomonadati</taxon>
        <taxon>Verrucomicrobiota</taxon>
        <taxon>Verrucomicrobiia</taxon>
        <taxon>Verrucomicrobiales</taxon>
        <taxon>Verrucomicrobiaceae</taxon>
        <taxon>Prosthecobacter</taxon>
    </lineage>
</organism>
<dbReference type="Pfam" id="PF00127">
    <property type="entry name" value="Copper-bind"/>
    <property type="match status" value="1"/>
</dbReference>
<proteinExistence type="predicted"/>
<dbReference type="Proteomes" id="UP000590740">
    <property type="component" value="Unassembled WGS sequence"/>
</dbReference>
<keyword evidence="1" id="KW-0813">Transport</keyword>
<keyword evidence="3" id="KW-0249">Electron transport</keyword>
<keyword evidence="2" id="KW-0479">Metal-binding</keyword>
<dbReference type="Gene3D" id="2.60.40.420">
    <property type="entry name" value="Cupredoxins - blue copper proteins"/>
    <property type="match status" value="1"/>
</dbReference>
<evidence type="ECO:0000256" key="3">
    <source>
        <dbReference type="ARBA" id="ARBA00022982"/>
    </source>
</evidence>
<sequence length="155" mass="16645">MKHTRLLLTTLASLALSAFAQDAGVATIELKPDSKNPLGYDKTELSVKAGQKVKLTLNNTGSIAPQPHNFLLLKPGKLDAVGAQANAMLADPQGMAKNYIPEAAKADIVVNTKLVQPNQSETIEFTAPAEAGDYPFMCTFPGHWMLMRGVMHVTN</sequence>
<evidence type="ECO:0000256" key="4">
    <source>
        <dbReference type="ARBA" id="ARBA00023008"/>
    </source>
</evidence>
<gene>
    <name evidence="7" type="ORF">HNQ65_001654</name>
</gene>
<evidence type="ECO:0000256" key="2">
    <source>
        <dbReference type="ARBA" id="ARBA00022723"/>
    </source>
</evidence>
<dbReference type="GO" id="GO:0009055">
    <property type="term" value="F:electron transfer activity"/>
    <property type="evidence" value="ECO:0007669"/>
    <property type="project" value="InterPro"/>
</dbReference>
<dbReference type="SUPFAM" id="SSF49503">
    <property type="entry name" value="Cupredoxins"/>
    <property type="match status" value="1"/>
</dbReference>
<evidence type="ECO:0000259" key="6">
    <source>
        <dbReference type="Pfam" id="PF00127"/>
    </source>
</evidence>
<dbReference type="PROSITE" id="PS00196">
    <property type="entry name" value="COPPER_BLUE"/>
    <property type="match status" value="1"/>
</dbReference>